<sequence>MSDTAPGLTRRQALGITAGLTAGALLVPAAGTAAAAPAEGVWRGATTQNGWPVIDRAVTHRVEGTGVDVPLAQGDVATVLLHVARRYAYEIDMLRPREIQGHTADRHIGAPFESNHLSGTAIAVRPLFYPLGADASTGMTGQERTIVRDILADCEGVVVWGGELDPVKESHFHIAVAPGDSRLGRLARRIRGWDAAPGQGAGSIDAFAPARIRRAEKAAADR</sequence>
<organism evidence="2 3">
    <name type="scientific">Streptomyces olindensis</name>
    <dbReference type="NCBI Taxonomy" id="358823"/>
    <lineage>
        <taxon>Bacteria</taxon>
        <taxon>Bacillati</taxon>
        <taxon>Actinomycetota</taxon>
        <taxon>Actinomycetes</taxon>
        <taxon>Kitasatosporales</taxon>
        <taxon>Streptomycetaceae</taxon>
        <taxon>Streptomyces</taxon>
    </lineage>
</organism>
<evidence type="ECO:0000256" key="1">
    <source>
        <dbReference type="SAM" id="SignalP"/>
    </source>
</evidence>
<protein>
    <recommendedName>
        <fullName evidence="4">Secreted protein</fullName>
    </recommendedName>
</protein>
<accession>A0ABV2Y2X4</accession>
<gene>
    <name evidence="2" type="ORF">ABZ568_29120</name>
</gene>
<dbReference type="PROSITE" id="PS51318">
    <property type="entry name" value="TAT"/>
    <property type="match status" value="1"/>
</dbReference>
<comment type="caution">
    <text evidence="2">The sequence shown here is derived from an EMBL/GenBank/DDBJ whole genome shotgun (WGS) entry which is preliminary data.</text>
</comment>
<feature type="signal peptide" evidence="1">
    <location>
        <begin position="1"/>
        <end position="35"/>
    </location>
</feature>
<feature type="chain" id="PRO_5046829210" description="Secreted protein" evidence="1">
    <location>
        <begin position="36"/>
        <end position="222"/>
    </location>
</feature>
<dbReference type="Proteomes" id="UP001550603">
    <property type="component" value="Unassembled WGS sequence"/>
</dbReference>
<evidence type="ECO:0008006" key="4">
    <source>
        <dbReference type="Google" id="ProtNLM"/>
    </source>
</evidence>
<dbReference type="EMBL" id="JBEYBN010000050">
    <property type="protein sequence ID" value="MEU2270397.1"/>
    <property type="molecule type" value="Genomic_DNA"/>
</dbReference>
<proteinExistence type="predicted"/>
<dbReference type="InterPro" id="IPR006311">
    <property type="entry name" value="TAT_signal"/>
</dbReference>
<evidence type="ECO:0000313" key="2">
    <source>
        <dbReference type="EMBL" id="MEU2270397.1"/>
    </source>
</evidence>
<evidence type="ECO:0000313" key="3">
    <source>
        <dbReference type="Proteomes" id="UP001550603"/>
    </source>
</evidence>
<keyword evidence="3" id="KW-1185">Reference proteome</keyword>
<keyword evidence="1" id="KW-0732">Signal</keyword>
<name>A0ABV2Y2X4_9ACTN</name>
<dbReference type="RefSeq" id="WP_359791727.1">
    <property type="nucleotide sequence ID" value="NZ_JBEYBN010000050.1"/>
</dbReference>
<reference evidence="2 3" key="1">
    <citation type="submission" date="2024-06" db="EMBL/GenBank/DDBJ databases">
        <title>The Natural Products Discovery Center: Release of the First 8490 Sequenced Strains for Exploring Actinobacteria Biosynthetic Diversity.</title>
        <authorList>
            <person name="Kalkreuter E."/>
            <person name="Kautsar S.A."/>
            <person name="Yang D."/>
            <person name="Bader C.D."/>
            <person name="Teijaro C.N."/>
            <person name="Fluegel L."/>
            <person name="Davis C.M."/>
            <person name="Simpson J.R."/>
            <person name="Lauterbach L."/>
            <person name="Steele A.D."/>
            <person name="Gui C."/>
            <person name="Meng S."/>
            <person name="Li G."/>
            <person name="Viehrig K."/>
            <person name="Ye F."/>
            <person name="Su P."/>
            <person name="Kiefer A.F."/>
            <person name="Nichols A."/>
            <person name="Cepeda A.J."/>
            <person name="Yan W."/>
            <person name="Fan B."/>
            <person name="Jiang Y."/>
            <person name="Adhikari A."/>
            <person name="Zheng C.-J."/>
            <person name="Schuster L."/>
            <person name="Cowan T.M."/>
            <person name="Smanski M.J."/>
            <person name="Chevrette M.G."/>
            <person name="De Carvalho L.P.S."/>
            <person name="Shen B."/>
        </authorList>
    </citation>
    <scope>NUCLEOTIDE SEQUENCE [LARGE SCALE GENOMIC DNA]</scope>
    <source>
        <strain evidence="2 3">NPDC019583</strain>
    </source>
</reference>